<dbReference type="InterPro" id="IPR038081">
    <property type="entry name" value="CalX-like_sf"/>
</dbReference>
<dbReference type="EMBL" id="JBHTLY010000002">
    <property type="protein sequence ID" value="MFD1201615.1"/>
    <property type="molecule type" value="Genomic_DNA"/>
</dbReference>
<keyword evidence="6" id="KW-0472">Membrane</keyword>
<dbReference type="SUPFAM" id="SSF141072">
    <property type="entry name" value="CalX-like"/>
    <property type="match status" value="3"/>
</dbReference>
<keyword evidence="4" id="KW-0106">Calcium</keyword>
<dbReference type="SUPFAM" id="SSF52058">
    <property type="entry name" value="L domain-like"/>
    <property type="match status" value="1"/>
</dbReference>
<comment type="caution">
    <text evidence="8">The sequence shown here is derived from an EMBL/GenBank/DDBJ whole genome shotgun (WGS) entry which is preliminary data.</text>
</comment>
<dbReference type="PANTHER" id="PTHR46652:SF3">
    <property type="entry name" value="LEUCINE-RICH REPEAT-CONTAINING PROTEIN 9"/>
    <property type="match status" value="1"/>
</dbReference>
<dbReference type="InterPro" id="IPR032675">
    <property type="entry name" value="LRR_dom_sf"/>
</dbReference>
<evidence type="ECO:0000256" key="3">
    <source>
        <dbReference type="ARBA" id="ARBA00022737"/>
    </source>
</evidence>
<dbReference type="PANTHER" id="PTHR46652">
    <property type="entry name" value="LEUCINE-RICH REPEAT AND IQ DOMAIN-CONTAINING PROTEIN 1-RELATED"/>
    <property type="match status" value="1"/>
</dbReference>
<evidence type="ECO:0000256" key="5">
    <source>
        <dbReference type="SAM" id="MobiDB-lite"/>
    </source>
</evidence>
<evidence type="ECO:0000256" key="1">
    <source>
        <dbReference type="ARBA" id="ARBA00022614"/>
    </source>
</evidence>
<dbReference type="Gene3D" id="3.80.10.10">
    <property type="entry name" value="Ribonuclease Inhibitor"/>
    <property type="match status" value="1"/>
</dbReference>
<dbReference type="Gene3D" id="2.60.40.2030">
    <property type="match status" value="2"/>
</dbReference>
<keyword evidence="6" id="KW-1133">Transmembrane helix</keyword>
<dbReference type="Pfam" id="PF03160">
    <property type="entry name" value="Calx-beta"/>
    <property type="match status" value="3"/>
</dbReference>
<evidence type="ECO:0000259" key="7">
    <source>
        <dbReference type="SMART" id="SM00237"/>
    </source>
</evidence>
<evidence type="ECO:0000256" key="4">
    <source>
        <dbReference type="ARBA" id="ARBA00022837"/>
    </source>
</evidence>
<dbReference type="SMART" id="SM00237">
    <property type="entry name" value="Calx_beta"/>
    <property type="match status" value="2"/>
</dbReference>
<protein>
    <submittedName>
        <fullName evidence="8">Calx-beta domain-containing protein</fullName>
    </submittedName>
</protein>
<gene>
    <name evidence="8" type="ORF">ACFQ3U_06905</name>
</gene>
<evidence type="ECO:0000256" key="2">
    <source>
        <dbReference type="ARBA" id="ARBA00022729"/>
    </source>
</evidence>
<keyword evidence="3" id="KW-0677">Repeat</keyword>
<keyword evidence="2" id="KW-0732">Signal</keyword>
<evidence type="ECO:0000313" key="9">
    <source>
        <dbReference type="Proteomes" id="UP001597181"/>
    </source>
</evidence>
<feature type="domain" description="Calx-beta" evidence="7">
    <location>
        <begin position="541"/>
        <end position="640"/>
    </location>
</feature>
<dbReference type="Proteomes" id="UP001597181">
    <property type="component" value="Unassembled WGS sequence"/>
</dbReference>
<feature type="transmembrane region" description="Helical" evidence="6">
    <location>
        <begin position="942"/>
        <end position="962"/>
    </location>
</feature>
<evidence type="ECO:0000256" key="6">
    <source>
        <dbReference type="SAM" id="Phobius"/>
    </source>
</evidence>
<dbReference type="RefSeq" id="WP_343957890.1">
    <property type="nucleotide sequence ID" value="NZ_BAAAKZ010000002.1"/>
</dbReference>
<organism evidence="8 9">
    <name type="scientific">Leucobacter albus</name>
    <dbReference type="NCBI Taxonomy" id="272210"/>
    <lineage>
        <taxon>Bacteria</taxon>
        <taxon>Bacillati</taxon>
        <taxon>Actinomycetota</taxon>
        <taxon>Actinomycetes</taxon>
        <taxon>Micrococcales</taxon>
        <taxon>Microbacteriaceae</taxon>
        <taxon>Leucobacter</taxon>
    </lineage>
</organism>
<proteinExistence type="predicted"/>
<sequence length="968" mass="101533">MSRVQYSRKEGFRSGGRARRVLAGIATIAMLGGLGAVGASPAVAEPAGSDLVVFADTELAACVNNQIGGRAADAPITHDDLNKLYGLSCNQKFAVTSLDGLEHAQKITNIFFAGGNHDFSATASLSAAAAMPKLNSITLTDANVSNASFPALAGVAGLSTLSLTGNPALTDLAPLAEMPKLSKLDVSRNEQLSDLSPLASSAKLRDFTASQNPQLRDLGPLTELTTLTSVSVYKTAVATLEPLSNLTELTNLSASYTEVDSLLPLQKLTKMRNLSFDYAKLESLDGIEDMADLRTLEVNYNGNIGDDIDAIRGKPELTRLHMNAIGATKLDPLFELTGLTNLQAMGNEISSRVGLQAAPASASTGSFAITAQRIPGDPKYVPKGAETYRHDATGQLANRDGSFPQPGGNLAPEPAPKLPMMNIKVFKAWPDLEYTFAEEGTQNDRFTGTVMMPIVWSQITSEDSATIPFGEEWSHEVTYTEGFPVAEIRLEPVPESKTGVPGWLKVSGSNLVGTPNAFGDWSFDIVVADALGNQLTQRFDLTVPKPGNTVFELGADAAVAAGAPAEFVVTRANASLNPFTGEASVTVETVDGTAKAGKDYTALTRTLVWAAGETNPQTVTVQTHPGKAGDDERELSLRLTNPQPMEVAELGGGFSADLTIVYPTPGITTFSISEPQIVTGAVAQPGDQPGDGEQEVEFTVQRTNSIVDPWTGEAGVSVKIYDPAATPGDDYSRTETLTWGPEENTPMTVKVRVRPGAAGDPKRLLALRLTEATPAAYAKPGPNQVTGLAIVYPEPEATVFELGEDARADAGDSVTITVTRADALLNPWTGEASVRVRTADGSAAVGTHYEAIDEVLTWGPRDAEPQSVTVRTLQTQSGERERTLVVALSEPSKFSELAERSAATVTIAYPATNPPVPGGDDGAKPGLPGGGLADSGSGERGALLAAGAAVLALLGGAGALALRRRTLR</sequence>
<reference evidence="9" key="1">
    <citation type="journal article" date="2019" name="Int. J. Syst. Evol. Microbiol.">
        <title>The Global Catalogue of Microorganisms (GCM) 10K type strain sequencing project: providing services to taxonomists for standard genome sequencing and annotation.</title>
        <authorList>
            <consortium name="The Broad Institute Genomics Platform"/>
            <consortium name="The Broad Institute Genome Sequencing Center for Infectious Disease"/>
            <person name="Wu L."/>
            <person name="Ma J."/>
        </authorList>
    </citation>
    <scope>NUCLEOTIDE SEQUENCE [LARGE SCALE GENOMIC DNA]</scope>
    <source>
        <strain evidence="9">CCUG 50213</strain>
    </source>
</reference>
<feature type="domain" description="Calx-beta" evidence="7">
    <location>
        <begin position="787"/>
        <end position="889"/>
    </location>
</feature>
<keyword evidence="6" id="KW-0812">Transmembrane</keyword>
<feature type="region of interest" description="Disordered" evidence="5">
    <location>
        <begin position="910"/>
        <end position="934"/>
    </location>
</feature>
<name>A0ABW3TM48_9MICO</name>
<dbReference type="InterPro" id="IPR050836">
    <property type="entry name" value="SDS22/Internalin_LRR"/>
</dbReference>
<accession>A0ABW3TM48</accession>
<keyword evidence="9" id="KW-1185">Reference proteome</keyword>
<evidence type="ECO:0000313" key="8">
    <source>
        <dbReference type="EMBL" id="MFD1201615.1"/>
    </source>
</evidence>
<keyword evidence="1" id="KW-0433">Leucine-rich repeat</keyword>
<dbReference type="InterPro" id="IPR003644">
    <property type="entry name" value="Calx_beta"/>
</dbReference>